<dbReference type="Gene3D" id="1.25.40.10">
    <property type="entry name" value="Tetratricopeptide repeat domain"/>
    <property type="match status" value="1"/>
</dbReference>
<reference evidence="4 5" key="1">
    <citation type="submission" date="2020-02" db="EMBL/GenBank/DDBJ databases">
        <authorList>
            <person name="Ma Q."/>
            <person name="Huang Y."/>
            <person name="Song X."/>
            <person name="Pei D."/>
        </authorList>
    </citation>
    <scope>NUCLEOTIDE SEQUENCE [LARGE SCALE GENOMIC DNA]</scope>
    <source>
        <strain evidence="4">Sxm20200214</strain>
        <tissue evidence="4">Leaf</tissue>
    </source>
</reference>
<accession>A0A8X7TQH2</accession>
<evidence type="ECO:0008006" key="6">
    <source>
        <dbReference type="Google" id="ProtNLM"/>
    </source>
</evidence>
<sequence>MSYRFYEDMVFKGIKRDILTYNALILGLCKQAKTKKAAHFVKELDKENLVPNSSTFSALIMGQCNEDFDGAVQVLREMVRRSVPFDSRTVHQVCNGLEHQGKYQLAKELLKELEAKKFLQEPLELEYKQEKNLRFRQLRFDLSHAGKDIINSKEM</sequence>
<dbReference type="Pfam" id="PF13041">
    <property type="entry name" value="PPR_2"/>
    <property type="match status" value="1"/>
</dbReference>
<evidence type="ECO:0000313" key="4">
    <source>
        <dbReference type="EMBL" id="KAG2248466.1"/>
    </source>
</evidence>
<keyword evidence="5" id="KW-1185">Reference proteome</keyword>
<feature type="repeat" description="PPR" evidence="3">
    <location>
        <begin position="17"/>
        <end position="51"/>
    </location>
</feature>
<dbReference type="InterPro" id="IPR002885">
    <property type="entry name" value="PPR_rpt"/>
</dbReference>
<dbReference type="NCBIfam" id="TIGR00756">
    <property type="entry name" value="PPR"/>
    <property type="match status" value="1"/>
</dbReference>
<name>A0A8X7TQH2_BRACI</name>
<dbReference type="AlphaFoldDB" id="A0A8X7TQH2"/>
<dbReference type="PROSITE" id="PS51375">
    <property type="entry name" value="PPR"/>
    <property type="match status" value="1"/>
</dbReference>
<comment type="caution">
    <text evidence="4">The sequence shown here is derived from an EMBL/GenBank/DDBJ whole genome shotgun (WGS) entry which is preliminary data.</text>
</comment>
<dbReference type="InterPro" id="IPR011990">
    <property type="entry name" value="TPR-like_helical_dom_sf"/>
</dbReference>
<evidence type="ECO:0000256" key="2">
    <source>
        <dbReference type="ARBA" id="ARBA00022737"/>
    </source>
</evidence>
<protein>
    <recommendedName>
        <fullName evidence="6">Pentatricopeptide repeat-containing protein</fullName>
    </recommendedName>
</protein>
<dbReference type="EMBL" id="JAAMPC010000017">
    <property type="protein sequence ID" value="KAG2248466.1"/>
    <property type="molecule type" value="Genomic_DNA"/>
</dbReference>
<evidence type="ECO:0000313" key="5">
    <source>
        <dbReference type="Proteomes" id="UP000886595"/>
    </source>
</evidence>
<comment type="similarity">
    <text evidence="1">Belongs to the PPR family. P subfamily.</text>
</comment>
<evidence type="ECO:0000256" key="3">
    <source>
        <dbReference type="PROSITE-ProRule" id="PRU00708"/>
    </source>
</evidence>
<keyword evidence="2" id="KW-0677">Repeat</keyword>
<proteinExistence type="inferred from homology"/>
<evidence type="ECO:0000256" key="1">
    <source>
        <dbReference type="ARBA" id="ARBA00007626"/>
    </source>
</evidence>
<gene>
    <name evidence="4" type="ORF">Bca52824_088094</name>
</gene>
<dbReference type="OrthoDB" id="185373at2759"/>
<dbReference type="Proteomes" id="UP000886595">
    <property type="component" value="Unassembled WGS sequence"/>
</dbReference>
<dbReference type="PANTHER" id="PTHR47941">
    <property type="entry name" value="PENTATRICOPEPTIDE REPEAT-CONTAINING PROTEIN 3, MITOCHONDRIAL"/>
    <property type="match status" value="1"/>
</dbReference>
<organism evidence="4 5">
    <name type="scientific">Brassica carinata</name>
    <name type="common">Ethiopian mustard</name>
    <name type="synonym">Abyssinian cabbage</name>
    <dbReference type="NCBI Taxonomy" id="52824"/>
    <lineage>
        <taxon>Eukaryota</taxon>
        <taxon>Viridiplantae</taxon>
        <taxon>Streptophyta</taxon>
        <taxon>Embryophyta</taxon>
        <taxon>Tracheophyta</taxon>
        <taxon>Spermatophyta</taxon>
        <taxon>Magnoliopsida</taxon>
        <taxon>eudicotyledons</taxon>
        <taxon>Gunneridae</taxon>
        <taxon>Pentapetalae</taxon>
        <taxon>rosids</taxon>
        <taxon>malvids</taxon>
        <taxon>Brassicales</taxon>
        <taxon>Brassicaceae</taxon>
        <taxon>Brassiceae</taxon>
        <taxon>Brassica</taxon>
    </lineage>
</organism>